<evidence type="ECO:0000313" key="3">
    <source>
        <dbReference type="EMBL" id="SUC38082.1"/>
    </source>
</evidence>
<accession>A0A379GAZ0</accession>
<dbReference type="Proteomes" id="UP000249852">
    <property type="component" value="Unassembled WGS sequence"/>
</dbReference>
<gene>
    <name evidence="2" type="ORF">BC673_1333</name>
    <name evidence="3" type="ORF">NCTC13043_02582</name>
</gene>
<dbReference type="OrthoDB" id="1077977at2"/>
<organism evidence="3 5">
    <name type="scientific">Prevotella pallens</name>
    <dbReference type="NCBI Taxonomy" id="60133"/>
    <lineage>
        <taxon>Bacteria</taxon>
        <taxon>Pseudomonadati</taxon>
        <taxon>Bacteroidota</taxon>
        <taxon>Bacteroidia</taxon>
        <taxon>Bacteroidales</taxon>
        <taxon>Prevotellaceae</taxon>
        <taxon>Prevotella</taxon>
    </lineage>
</organism>
<dbReference type="Proteomes" id="UP000254235">
    <property type="component" value="Unassembled WGS sequence"/>
</dbReference>
<evidence type="ECO:0000256" key="1">
    <source>
        <dbReference type="SAM" id="MobiDB-lite"/>
    </source>
</evidence>
<reference evidence="2 4" key="1">
    <citation type="submission" date="2018-06" db="EMBL/GenBank/DDBJ databases">
        <title>Genomic Encyclopedia of Archaeal and Bacterial Type Strains, Phase II (KMG-II): from individual species to whole genera.</title>
        <authorList>
            <person name="Goeker M."/>
        </authorList>
    </citation>
    <scope>NUCLEOTIDE SEQUENCE [LARGE SCALE GENOMIC DNA]</scope>
    <source>
        <strain evidence="2 4">DSM 18710</strain>
    </source>
</reference>
<reference evidence="3 5" key="2">
    <citation type="submission" date="2018-06" db="EMBL/GenBank/DDBJ databases">
        <authorList>
            <consortium name="Pathogen Informatics"/>
            <person name="Doyle S."/>
        </authorList>
    </citation>
    <scope>NUCLEOTIDE SEQUENCE [LARGE SCALE GENOMIC DNA]</scope>
    <source>
        <strain evidence="3 5">NCTC13043</strain>
    </source>
</reference>
<keyword evidence="4" id="KW-1185">Reference proteome</keyword>
<dbReference type="RefSeq" id="WP_004374740.1">
    <property type="nucleotide sequence ID" value="NZ_QLTQ01000033.1"/>
</dbReference>
<evidence type="ECO:0000313" key="5">
    <source>
        <dbReference type="Proteomes" id="UP000254235"/>
    </source>
</evidence>
<dbReference type="EMBL" id="UGTP01000005">
    <property type="protein sequence ID" value="SUC38082.1"/>
    <property type="molecule type" value="Genomic_DNA"/>
</dbReference>
<feature type="compositionally biased region" description="Basic and acidic residues" evidence="1">
    <location>
        <begin position="65"/>
        <end position="76"/>
    </location>
</feature>
<dbReference type="AlphaFoldDB" id="A0A379GAZ0"/>
<proteinExistence type="predicted"/>
<name>A0A379GAZ0_9BACT</name>
<sequence>MKTENMNNNTTTRGNRAYIKPHAYIIKLETNYGVMEDRSIATAPNTPATGDGNAKQFDMSDDMWGDNHESDIDIFK</sequence>
<dbReference type="EMBL" id="QLTQ01000033">
    <property type="protein sequence ID" value="RAS42050.1"/>
    <property type="molecule type" value="Genomic_DNA"/>
</dbReference>
<feature type="region of interest" description="Disordered" evidence="1">
    <location>
        <begin position="42"/>
        <end position="76"/>
    </location>
</feature>
<evidence type="ECO:0000313" key="2">
    <source>
        <dbReference type="EMBL" id="RAS42050.1"/>
    </source>
</evidence>
<protein>
    <submittedName>
        <fullName evidence="3">Uncharacterized protein</fullName>
    </submittedName>
</protein>
<evidence type="ECO:0000313" key="4">
    <source>
        <dbReference type="Proteomes" id="UP000249852"/>
    </source>
</evidence>
<dbReference type="GeneID" id="78572175"/>